<keyword evidence="12" id="KW-1185">Reference proteome</keyword>
<dbReference type="GO" id="GO:0004540">
    <property type="term" value="F:RNA nuclease activity"/>
    <property type="evidence" value="ECO:0007669"/>
    <property type="project" value="TreeGrafter"/>
</dbReference>
<dbReference type="AlphaFoldDB" id="A0A8T1S6F9"/>
<dbReference type="CDD" id="cd06265">
    <property type="entry name" value="RNase_A_canonical"/>
    <property type="match status" value="1"/>
</dbReference>
<evidence type="ECO:0000259" key="10">
    <source>
        <dbReference type="SMART" id="SM00092"/>
    </source>
</evidence>
<comment type="similarity">
    <text evidence="2 9">Belongs to the pancreatic ribonuclease family.</text>
</comment>
<accession>A0A8T1S6F9</accession>
<dbReference type="SMART" id="SM00092">
    <property type="entry name" value="RNAse_Pc"/>
    <property type="match status" value="1"/>
</dbReference>
<keyword evidence="5 9" id="KW-0540">Nuclease</keyword>
<dbReference type="Pfam" id="PF00074">
    <property type="entry name" value="RnaseA"/>
    <property type="match status" value="1"/>
</dbReference>
<evidence type="ECO:0000256" key="7">
    <source>
        <dbReference type="ARBA" id="ARBA00022801"/>
    </source>
</evidence>
<dbReference type="GO" id="GO:0005576">
    <property type="term" value="C:extracellular region"/>
    <property type="evidence" value="ECO:0007669"/>
    <property type="project" value="UniProtKB-SubCell"/>
</dbReference>
<name>A0A8T1S6F9_CHESE</name>
<keyword evidence="4" id="KW-0964">Secreted</keyword>
<dbReference type="PANTHER" id="PTHR11437">
    <property type="entry name" value="RIBONUCLEASE"/>
    <property type="match status" value="1"/>
</dbReference>
<evidence type="ECO:0000313" key="12">
    <source>
        <dbReference type="Proteomes" id="UP000765507"/>
    </source>
</evidence>
<dbReference type="InterPro" id="IPR001427">
    <property type="entry name" value="RNaseA"/>
</dbReference>
<dbReference type="GO" id="GO:0050830">
    <property type="term" value="P:defense response to Gram-positive bacterium"/>
    <property type="evidence" value="ECO:0007669"/>
    <property type="project" value="TreeGrafter"/>
</dbReference>
<gene>
    <name evidence="11" type="ORF">G0U57_018238</name>
</gene>
<dbReference type="PROSITE" id="PS00127">
    <property type="entry name" value="RNASE_PANCREATIC"/>
    <property type="match status" value="1"/>
</dbReference>
<sequence>MAQRGHHLLLLLVWLATWLALARGETRYEKFLRQHVDYPKSSAPDSRTYCNQMMQRRGMTSPVCKFTNTFVHASAASITTVCGSGGTPASGDLRDSNASFALTTCRLQGGSQTPPCNYNADASTQRIRIACVGGLPVHYDKSI</sequence>
<dbReference type="FunFam" id="3.10.130.10:FF:000001">
    <property type="entry name" value="Ribonuclease pancreatic"/>
    <property type="match status" value="1"/>
</dbReference>
<evidence type="ECO:0000256" key="2">
    <source>
        <dbReference type="ARBA" id="ARBA00005600"/>
    </source>
</evidence>
<evidence type="ECO:0000256" key="6">
    <source>
        <dbReference type="ARBA" id="ARBA00022759"/>
    </source>
</evidence>
<dbReference type="EMBL" id="JAHGAV010000659">
    <property type="protein sequence ID" value="KAG6924144.1"/>
    <property type="molecule type" value="Genomic_DNA"/>
</dbReference>
<dbReference type="GO" id="GO:0004519">
    <property type="term" value="F:endonuclease activity"/>
    <property type="evidence" value="ECO:0007669"/>
    <property type="project" value="UniProtKB-KW"/>
</dbReference>
<keyword evidence="9" id="KW-0732">Signal</keyword>
<dbReference type="GO" id="GO:0016787">
    <property type="term" value="F:hydrolase activity"/>
    <property type="evidence" value="ECO:0007669"/>
    <property type="project" value="UniProtKB-KW"/>
</dbReference>
<evidence type="ECO:0000256" key="5">
    <source>
        <dbReference type="ARBA" id="ARBA00022722"/>
    </source>
</evidence>
<dbReference type="Gene3D" id="3.10.130.10">
    <property type="entry name" value="Ribonuclease A-like domain"/>
    <property type="match status" value="1"/>
</dbReference>
<dbReference type="InterPro" id="IPR023412">
    <property type="entry name" value="RNaseA_domain"/>
</dbReference>
<comment type="subcellular location">
    <subcellularLocation>
        <location evidence="1">Secreted</location>
    </subcellularLocation>
</comment>
<evidence type="ECO:0000256" key="9">
    <source>
        <dbReference type="RuleBase" id="RU000651"/>
    </source>
</evidence>
<dbReference type="PRINTS" id="PR00794">
    <property type="entry name" value="RIBONUCLEASE"/>
</dbReference>
<dbReference type="Proteomes" id="UP000765507">
    <property type="component" value="Unassembled WGS sequence"/>
</dbReference>
<evidence type="ECO:0000256" key="3">
    <source>
        <dbReference type="ARBA" id="ARBA00022214"/>
    </source>
</evidence>
<dbReference type="InterPro" id="IPR036816">
    <property type="entry name" value="RNaseA-like_dom_sf"/>
</dbReference>
<organism evidence="11 12">
    <name type="scientific">Chelydra serpentina</name>
    <name type="common">Snapping turtle</name>
    <name type="synonym">Testudo serpentina</name>
    <dbReference type="NCBI Taxonomy" id="8475"/>
    <lineage>
        <taxon>Eukaryota</taxon>
        <taxon>Metazoa</taxon>
        <taxon>Chordata</taxon>
        <taxon>Craniata</taxon>
        <taxon>Vertebrata</taxon>
        <taxon>Euteleostomi</taxon>
        <taxon>Archelosauria</taxon>
        <taxon>Testudinata</taxon>
        <taxon>Testudines</taxon>
        <taxon>Cryptodira</taxon>
        <taxon>Durocryptodira</taxon>
        <taxon>Americhelydia</taxon>
        <taxon>Chelydroidea</taxon>
        <taxon>Chelydridae</taxon>
        <taxon>Chelydra</taxon>
    </lineage>
</organism>
<dbReference type="SUPFAM" id="SSF54076">
    <property type="entry name" value="RNase A-like"/>
    <property type="match status" value="1"/>
</dbReference>
<dbReference type="PANTHER" id="PTHR11437:SF10">
    <property type="entry name" value="ANGIOGENIN-RELATED"/>
    <property type="match status" value="1"/>
</dbReference>
<evidence type="ECO:0000256" key="1">
    <source>
        <dbReference type="ARBA" id="ARBA00004613"/>
    </source>
</evidence>
<evidence type="ECO:0000313" key="11">
    <source>
        <dbReference type="EMBL" id="KAG6924144.1"/>
    </source>
</evidence>
<reference evidence="11 12" key="1">
    <citation type="journal article" date="2020" name="G3 (Bethesda)">
        <title>Draft Genome of the Common Snapping Turtle, Chelydra serpentina, a Model for Phenotypic Plasticity in Reptiles.</title>
        <authorList>
            <person name="Das D."/>
            <person name="Singh S.K."/>
            <person name="Bierstedt J."/>
            <person name="Erickson A."/>
            <person name="Galli G.L.J."/>
            <person name="Crossley D.A. 2nd"/>
            <person name="Rhen T."/>
        </authorList>
    </citation>
    <scope>NUCLEOTIDE SEQUENCE [LARGE SCALE GENOMIC DNA]</scope>
    <source>
        <strain evidence="11">KW</strain>
    </source>
</reference>
<dbReference type="InterPro" id="IPR023411">
    <property type="entry name" value="RNaseA_AS"/>
</dbReference>
<dbReference type="GO" id="GO:0003676">
    <property type="term" value="F:nucleic acid binding"/>
    <property type="evidence" value="ECO:0007669"/>
    <property type="project" value="InterPro"/>
</dbReference>
<feature type="signal peptide" evidence="9">
    <location>
        <begin position="1"/>
        <end position="24"/>
    </location>
</feature>
<proteinExistence type="inferred from homology"/>
<evidence type="ECO:0000256" key="8">
    <source>
        <dbReference type="ARBA" id="ARBA00023157"/>
    </source>
</evidence>
<dbReference type="OrthoDB" id="8573660at2759"/>
<keyword evidence="7 9" id="KW-0378">Hydrolase</keyword>
<keyword evidence="6 9" id="KW-0255">Endonuclease</keyword>
<comment type="caution">
    <text evidence="11">The sequence shown here is derived from an EMBL/GenBank/DDBJ whole genome shotgun (WGS) entry which is preliminary data.</text>
</comment>
<keyword evidence="8" id="KW-1015">Disulfide bond</keyword>
<evidence type="ECO:0000256" key="4">
    <source>
        <dbReference type="ARBA" id="ARBA00022525"/>
    </source>
</evidence>
<protein>
    <recommendedName>
        <fullName evidence="3">Ribonuclease</fullName>
    </recommendedName>
</protein>
<feature type="domain" description="Ribonuclease A-domain" evidence="10">
    <location>
        <begin position="24"/>
        <end position="143"/>
    </location>
</feature>
<feature type="chain" id="PRO_5035959405" description="Ribonuclease" evidence="9">
    <location>
        <begin position="25"/>
        <end position="143"/>
    </location>
</feature>